<organism evidence="3 4">
    <name type="scientific">Candidatus Woesebacteria bacterium GW2011_GWA1_44_23</name>
    <dbReference type="NCBI Taxonomy" id="1618558"/>
    <lineage>
        <taxon>Bacteria</taxon>
        <taxon>Candidatus Woeseibacteriota</taxon>
    </lineage>
</organism>
<feature type="domain" description="CAAX prenyl protease 2/Lysostaphin resistance protein A-like" evidence="2">
    <location>
        <begin position="109"/>
        <end position="209"/>
    </location>
</feature>
<evidence type="ECO:0000313" key="3">
    <source>
        <dbReference type="EMBL" id="KKT54870.1"/>
    </source>
</evidence>
<dbReference type="Proteomes" id="UP000034525">
    <property type="component" value="Unassembled WGS sequence"/>
</dbReference>
<gene>
    <name evidence="3" type="ORF">UW47_C0002G0054</name>
</gene>
<comment type="caution">
    <text evidence="3">The sequence shown here is derived from an EMBL/GenBank/DDBJ whole genome shotgun (WGS) entry which is preliminary data.</text>
</comment>
<keyword evidence="1" id="KW-1133">Transmembrane helix</keyword>
<dbReference type="Pfam" id="PF02517">
    <property type="entry name" value="Rce1-like"/>
    <property type="match status" value="1"/>
</dbReference>
<evidence type="ECO:0000256" key="1">
    <source>
        <dbReference type="SAM" id="Phobius"/>
    </source>
</evidence>
<feature type="transmembrane region" description="Helical" evidence="1">
    <location>
        <begin position="172"/>
        <end position="192"/>
    </location>
</feature>
<dbReference type="GO" id="GO:0004175">
    <property type="term" value="F:endopeptidase activity"/>
    <property type="evidence" value="ECO:0007669"/>
    <property type="project" value="UniProtKB-ARBA"/>
</dbReference>
<accession>A0A837IA11</accession>
<feature type="transmembrane region" description="Helical" evidence="1">
    <location>
        <begin position="65"/>
        <end position="85"/>
    </location>
</feature>
<protein>
    <recommendedName>
        <fullName evidence="2">CAAX prenyl protease 2/Lysostaphin resistance protein A-like domain-containing protein</fullName>
    </recommendedName>
</protein>
<dbReference type="AlphaFoldDB" id="A0A837IA11"/>
<feature type="transmembrane region" description="Helical" evidence="1">
    <location>
        <begin position="144"/>
        <end position="166"/>
    </location>
</feature>
<evidence type="ECO:0000259" key="2">
    <source>
        <dbReference type="Pfam" id="PF02517"/>
    </source>
</evidence>
<reference evidence="3 4" key="1">
    <citation type="journal article" date="2015" name="Nature">
        <title>rRNA introns, odd ribosomes, and small enigmatic genomes across a large radiation of phyla.</title>
        <authorList>
            <person name="Brown C.T."/>
            <person name="Hug L.A."/>
            <person name="Thomas B.C."/>
            <person name="Sharon I."/>
            <person name="Castelle C.J."/>
            <person name="Singh A."/>
            <person name="Wilkins M.J."/>
            <person name="Williams K.H."/>
            <person name="Banfield J.F."/>
        </authorList>
    </citation>
    <scope>NUCLEOTIDE SEQUENCE [LARGE SCALE GENOMIC DNA]</scope>
</reference>
<feature type="transmembrane region" description="Helical" evidence="1">
    <location>
        <begin position="12"/>
        <end position="29"/>
    </location>
</feature>
<name>A0A837IA11_9BACT</name>
<keyword evidence="1" id="KW-0812">Transmembrane</keyword>
<keyword evidence="1" id="KW-0472">Membrane</keyword>
<dbReference type="EMBL" id="LCIL01000002">
    <property type="protein sequence ID" value="KKT54870.1"/>
    <property type="molecule type" value="Genomic_DNA"/>
</dbReference>
<evidence type="ECO:0000313" key="4">
    <source>
        <dbReference type="Proteomes" id="UP000034525"/>
    </source>
</evidence>
<proteinExistence type="predicted"/>
<feature type="transmembrane region" description="Helical" evidence="1">
    <location>
        <begin position="105"/>
        <end position="123"/>
    </location>
</feature>
<sequence length="215" mass="24414">MVAKTTLVKNVTIYSVYLILIWAFYRFLFQLPDQVEELVVKPILWLTPLFWFLRKEGFGISSLGITLKNLFPAIYLSLGLGLIFVGEGLLTNFLKYGGFNFGANLGSTPFMISLGLSFITAFSEETAFRGYIFSRLLLSLKSELSANIIQTLLWTAIHIPIAFFVWDYTLPQGIIYLFLTAVFGMGSAFIFGRTKNITGPVLLHVLWEWPIILFR</sequence>
<dbReference type="InterPro" id="IPR003675">
    <property type="entry name" value="Rce1/LyrA-like_dom"/>
</dbReference>
<dbReference type="GO" id="GO:0080120">
    <property type="term" value="P:CAAX-box protein maturation"/>
    <property type="evidence" value="ECO:0007669"/>
    <property type="project" value="UniProtKB-ARBA"/>
</dbReference>